<evidence type="ECO:0000313" key="2">
    <source>
        <dbReference type="Proteomes" id="UP000199111"/>
    </source>
</evidence>
<gene>
    <name evidence="1" type="ORF">SAMN05216275_13784</name>
</gene>
<accession>A0A1I4CTE8</accession>
<dbReference type="EMBL" id="FOQY01000037">
    <property type="protein sequence ID" value="SFK84568.1"/>
    <property type="molecule type" value="Genomic_DNA"/>
</dbReference>
<evidence type="ECO:0008006" key="3">
    <source>
        <dbReference type="Google" id="ProtNLM"/>
    </source>
</evidence>
<sequence>MTGGTTVIPDAGSHPLPPYRGLLAVDVVRFTDNRDRYLPELSAMIPDVLEQAFARCGQDRIWQEKRFPELPGDGYVFGIAPRYLPFLIHPFLDSLQATLWELSPSLRARDRALTMRLRAGIHVGPVYDQDDPLRDRKGKTTNDAFRLLNSDQLREVMAHAEPDVTLVGAIISERVFQDVVEGGYTAVHASQFRRVAAEVPEKNFKQHAWIYVPRLTFPDGAPGTDDRTTGKWDGRTDGQAVTGASTVFRERVGQAFTGGTFHGDFNFRET</sequence>
<proteinExistence type="predicted"/>
<keyword evidence="2" id="KW-1185">Reference proteome</keyword>
<name>A0A1I4CTE8_9ACTN</name>
<organism evidence="1 2">
    <name type="scientific">Streptosporangium canum</name>
    <dbReference type="NCBI Taxonomy" id="324952"/>
    <lineage>
        <taxon>Bacteria</taxon>
        <taxon>Bacillati</taxon>
        <taxon>Actinomycetota</taxon>
        <taxon>Actinomycetes</taxon>
        <taxon>Streptosporangiales</taxon>
        <taxon>Streptosporangiaceae</taxon>
        <taxon>Streptosporangium</taxon>
    </lineage>
</organism>
<evidence type="ECO:0000313" key="1">
    <source>
        <dbReference type="EMBL" id="SFK84568.1"/>
    </source>
</evidence>
<reference evidence="2" key="1">
    <citation type="submission" date="2016-10" db="EMBL/GenBank/DDBJ databases">
        <authorList>
            <person name="Varghese N."/>
            <person name="Submissions S."/>
        </authorList>
    </citation>
    <scope>NUCLEOTIDE SEQUENCE [LARGE SCALE GENOMIC DNA]</scope>
    <source>
        <strain evidence="2">CGMCC 4.2126</strain>
    </source>
</reference>
<dbReference type="Proteomes" id="UP000199111">
    <property type="component" value="Unassembled WGS sequence"/>
</dbReference>
<dbReference type="AlphaFoldDB" id="A0A1I4CTE8"/>
<protein>
    <recommendedName>
        <fullName evidence="3">Guanylate cyclase domain-containing protein</fullName>
    </recommendedName>
</protein>